<gene>
    <name evidence="1" type="ORF">HNR23_005146</name>
</gene>
<dbReference type="RefSeq" id="WP_184080920.1">
    <property type="nucleotide sequence ID" value="NZ_JACHDS010000001.1"/>
</dbReference>
<evidence type="ECO:0000313" key="1">
    <source>
        <dbReference type="EMBL" id="MBB6175086.1"/>
    </source>
</evidence>
<evidence type="ECO:0000313" key="2">
    <source>
        <dbReference type="Proteomes" id="UP000546642"/>
    </source>
</evidence>
<proteinExistence type="predicted"/>
<name>A0A7X0D8T1_9ACTN</name>
<comment type="caution">
    <text evidence="1">The sequence shown here is derived from an EMBL/GenBank/DDBJ whole genome shotgun (WGS) entry which is preliminary data.</text>
</comment>
<dbReference type="EMBL" id="JACHDS010000001">
    <property type="protein sequence ID" value="MBB6175086.1"/>
    <property type="molecule type" value="Genomic_DNA"/>
</dbReference>
<reference evidence="1 2" key="1">
    <citation type="submission" date="2020-08" db="EMBL/GenBank/DDBJ databases">
        <title>Sequencing the genomes of 1000 actinobacteria strains.</title>
        <authorList>
            <person name="Klenk H.-P."/>
        </authorList>
    </citation>
    <scope>NUCLEOTIDE SEQUENCE [LARGE SCALE GENOMIC DNA]</scope>
    <source>
        <strain evidence="1 2">DSM 46659</strain>
    </source>
</reference>
<sequence>MTMSILPSRRSRRIRPYITALEHRRAIEARRFRQFAGLVALKAMEVAR</sequence>
<accession>A0A7X0D8T1</accession>
<organism evidence="1 2">
    <name type="scientific">Nocardiopsis mwathae</name>
    <dbReference type="NCBI Taxonomy" id="1472723"/>
    <lineage>
        <taxon>Bacteria</taxon>
        <taxon>Bacillati</taxon>
        <taxon>Actinomycetota</taxon>
        <taxon>Actinomycetes</taxon>
        <taxon>Streptosporangiales</taxon>
        <taxon>Nocardiopsidaceae</taxon>
        <taxon>Nocardiopsis</taxon>
    </lineage>
</organism>
<protein>
    <submittedName>
        <fullName evidence="1">Uncharacterized protein</fullName>
    </submittedName>
</protein>
<dbReference type="AlphaFoldDB" id="A0A7X0D8T1"/>
<dbReference type="Proteomes" id="UP000546642">
    <property type="component" value="Unassembled WGS sequence"/>
</dbReference>
<keyword evidence="2" id="KW-1185">Reference proteome</keyword>